<keyword evidence="2" id="KW-1185">Reference proteome</keyword>
<comment type="caution">
    <text evidence="1">The sequence shown here is derived from an EMBL/GenBank/DDBJ whole genome shotgun (WGS) entry which is preliminary data.</text>
</comment>
<name>A0A919PVH5_9ACTN</name>
<proteinExistence type="predicted"/>
<dbReference type="AlphaFoldDB" id="A0A919PVH5"/>
<reference evidence="1" key="1">
    <citation type="submission" date="2021-01" db="EMBL/GenBank/DDBJ databases">
        <title>Whole genome shotgun sequence of Dactylosporangium siamense NBRC 106093.</title>
        <authorList>
            <person name="Komaki H."/>
            <person name="Tamura T."/>
        </authorList>
    </citation>
    <scope>NUCLEOTIDE SEQUENCE</scope>
    <source>
        <strain evidence="1">NBRC 106093</strain>
    </source>
</reference>
<accession>A0A919PVH5</accession>
<evidence type="ECO:0000313" key="2">
    <source>
        <dbReference type="Proteomes" id="UP000660611"/>
    </source>
</evidence>
<sequence length="62" mass="6676">MLLSVAAAVVTAPVLWFVGSLAGVATVTLLQEVRVERQVRRIRRQRAYDAGSPSRFPSPGPA</sequence>
<gene>
    <name evidence="1" type="ORF">Dsi01nite_080870</name>
</gene>
<organism evidence="1 2">
    <name type="scientific">Dactylosporangium siamense</name>
    <dbReference type="NCBI Taxonomy" id="685454"/>
    <lineage>
        <taxon>Bacteria</taxon>
        <taxon>Bacillati</taxon>
        <taxon>Actinomycetota</taxon>
        <taxon>Actinomycetes</taxon>
        <taxon>Micromonosporales</taxon>
        <taxon>Micromonosporaceae</taxon>
        <taxon>Dactylosporangium</taxon>
    </lineage>
</organism>
<dbReference type="EMBL" id="BONQ01000127">
    <property type="protein sequence ID" value="GIG50046.1"/>
    <property type="molecule type" value="Genomic_DNA"/>
</dbReference>
<protein>
    <submittedName>
        <fullName evidence="1">Uncharacterized protein</fullName>
    </submittedName>
</protein>
<dbReference type="Proteomes" id="UP000660611">
    <property type="component" value="Unassembled WGS sequence"/>
</dbReference>
<evidence type="ECO:0000313" key="1">
    <source>
        <dbReference type="EMBL" id="GIG50046.1"/>
    </source>
</evidence>